<proteinExistence type="predicted"/>
<name>A0AA89C0G2_PINIB</name>
<sequence>MEDEDVNNNIDETESNTDENEHTVGDDREDIHETDHEDSVDSFSELRNVRKKNPCNTLISYLNINSLKNKFFEVADILYDKVPDILFLSKTKLDDTFTQGLFSVPGYRVFRNDRNIHGGGILCYVKSTLPARRRQDLEFSAPFESLVLDLVINDRKWAIIGVYRPPSVSDDIFNTLFVKHLDKITTMFDHFMIVGDLNYNLLDQQKGKPLLDLCDVFDLTNVIKSETCFTKIGKPSLVDVLLSNQPQYLFSPINFDCGLSDYHNLIGILVKGKTPFLAKEKVQYRSFKNFNESDFNQDVNFIPFHVAYVFDDPDDVYWAHETLLKDVVDDHIPVKERRNKTNKPAFMNCEPRRAIYKKRMLRKSYFTCKSSKNWEKYRKQRNFVTRLKRHSLRVYFFERCHGGPKSKDFWPTIKPFVSKKGSKDDPTINLNEENTIVSEQKQVCDIFNEYFINVAKDIESSNDNDFDDHSSILKIQDHNNQPTEPFDFKPVLSENVLKDISKLQTKRLQG</sequence>
<comment type="caution">
    <text evidence="2">The sequence shown here is derived from an EMBL/GenBank/DDBJ whole genome shotgun (WGS) entry which is preliminary data.</text>
</comment>
<gene>
    <name evidence="2" type="ORF">FSP39_010594</name>
</gene>
<dbReference type="Gene3D" id="3.60.10.10">
    <property type="entry name" value="Endonuclease/exonuclease/phosphatase"/>
    <property type="match status" value="1"/>
</dbReference>
<feature type="compositionally biased region" description="Basic and acidic residues" evidence="1">
    <location>
        <begin position="19"/>
        <end position="39"/>
    </location>
</feature>
<reference evidence="2" key="1">
    <citation type="submission" date="2019-08" db="EMBL/GenBank/DDBJ databases">
        <title>The improved chromosome-level genome for the pearl oyster Pinctada fucata martensii using PacBio sequencing and Hi-C.</title>
        <authorList>
            <person name="Zheng Z."/>
        </authorList>
    </citation>
    <scope>NUCLEOTIDE SEQUENCE</scope>
    <source>
        <strain evidence="2">ZZ-2019</strain>
        <tissue evidence="2">Adductor muscle</tissue>
    </source>
</reference>
<dbReference type="SUPFAM" id="SSF56219">
    <property type="entry name" value="DNase I-like"/>
    <property type="match status" value="1"/>
</dbReference>
<evidence type="ECO:0008006" key="4">
    <source>
        <dbReference type="Google" id="ProtNLM"/>
    </source>
</evidence>
<evidence type="ECO:0000313" key="3">
    <source>
        <dbReference type="Proteomes" id="UP001186944"/>
    </source>
</evidence>
<organism evidence="2 3">
    <name type="scientific">Pinctada imbricata</name>
    <name type="common">Atlantic pearl-oyster</name>
    <name type="synonym">Pinctada martensii</name>
    <dbReference type="NCBI Taxonomy" id="66713"/>
    <lineage>
        <taxon>Eukaryota</taxon>
        <taxon>Metazoa</taxon>
        <taxon>Spiralia</taxon>
        <taxon>Lophotrochozoa</taxon>
        <taxon>Mollusca</taxon>
        <taxon>Bivalvia</taxon>
        <taxon>Autobranchia</taxon>
        <taxon>Pteriomorphia</taxon>
        <taxon>Pterioida</taxon>
        <taxon>Pterioidea</taxon>
        <taxon>Pteriidae</taxon>
        <taxon>Pinctada</taxon>
    </lineage>
</organism>
<keyword evidence="3" id="KW-1185">Reference proteome</keyword>
<dbReference type="AlphaFoldDB" id="A0AA89C0G2"/>
<dbReference type="PANTHER" id="PTHR33395:SF22">
    <property type="entry name" value="REVERSE TRANSCRIPTASE DOMAIN-CONTAINING PROTEIN"/>
    <property type="match status" value="1"/>
</dbReference>
<protein>
    <recommendedName>
        <fullName evidence="4">Endonuclease/exonuclease/phosphatase domain-containing protein</fullName>
    </recommendedName>
</protein>
<evidence type="ECO:0000256" key="1">
    <source>
        <dbReference type="SAM" id="MobiDB-lite"/>
    </source>
</evidence>
<dbReference type="InterPro" id="IPR036691">
    <property type="entry name" value="Endo/exonu/phosph_ase_sf"/>
</dbReference>
<dbReference type="EMBL" id="VSWD01000007">
    <property type="protein sequence ID" value="KAK3097542.1"/>
    <property type="molecule type" value="Genomic_DNA"/>
</dbReference>
<dbReference type="PANTHER" id="PTHR33395">
    <property type="entry name" value="TRANSCRIPTASE, PUTATIVE-RELATED-RELATED"/>
    <property type="match status" value="1"/>
</dbReference>
<feature type="compositionally biased region" description="Acidic residues" evidence="1">
    <location>
        <begin position="1"/>
        <end position="18"/>
    </location>
</feature>
<accession>A0AA89C0G2</accession>
<feature type="region of interest" description="Disordered" evidence="1">
    <location>
        <begin position="1"/>
        <end position="39"/>
    </location>
</feature>
<dbReference type="Proteomes" id="UP001186944">
    <property type="component" value="Unassembled WGS sequence"/>
</dbReference>
<evidence type="ECO:0000313" key="2">
    <source>
        <dbReference type="EMBL" id="KAK3097542.1"/>
    </source>
</evidence>